<evidence type="ECO:0000256" key="1">
    <source>
        <dbReference type="SAM" id="MobiDB-lite"/>
    </source>
</evidence>
<reference evidence="2" key="1">
    <citation type="submission" date="2020-07" db="EMBL/GenBank/DDBJ databases">
        <title>Multicomponent nature underlies the extraordinary mechanical properties of spider dragline silk.</title>
        <authorList>
            <person name="Kono N."/>
            <person name="Nakamura H."/>
            <person name="Mori M."/>
            <person name="Yoshida Y."/>
            <person name="Ohtoshi R."/>
            <person name="Malay A.D."/>
            <person name="Moran D.A.P."/>
            <person name="Tomita M."/>
            <person name="Numata K."/>
            <person name="Arakawa K."/>
        </authorList>
    </citation>
    <scope>NUCLEOTIDE SEQUENCE</scope>
</reference>
<dbReference type="Proteomes" id="UP000887116">
    <property type="component" value="Unassembled WGS sequence"/>
</dbReference>
<feature type="compositionally biased region" description="Basic and acidic residues" evidence="1">
    <location>
        <begin position="19"/>
        <end position="39"/>
    </location>
</feature>
<feature type="region of interest" description="Disordered" evidence="1">
    <location>
        <begin position="1"/>
        <end position="39"/>
    </location>
</feature>
<protein>
    <submittedName>
        <fullName evidence="2">Uncharacterized protein</fullName>
    </submittedName>
</protein>
<dbReference type="EMBL" id="BMAO01008734">
    <property type="protein sequence ID" value="GFR25904.1"/>
    <property type="molecule type" value="Genomic_DNA"/>
</dbReference>
<comment type="caution">
    <text evidence="2">The sequence shown here is derived from an EMBL/GenBank/DDBJ whole genome shotgun (WGS) entry which is preliminary data.</text>
</comment>
<accession>A0A8X6HLH7</accession>
<evidence type="ECO:0000313" key="2">
    <source>
        <dbReference type="EMBL" id="GFR25904.1"/>
    </source>
</evidence>
<sequence length="105" mass="11824">MREKGETAGTRTSSNKLNIWKERRGEKKKATALKKGEQKTKTRKYYKDEVMAKGIASARIKKNSLNQILTRHQYNALGYLAAGLGKLDWSHGFYIGEEEGSSLCA</sequence>
<keyword evidence="3" id="KW-1185">Reference proteome</keyword>
<proteinExistence type="predicted"/>
<organism evidence="2 3">
    <name type="scientific">Trichonephila clavata</name>
    <name type="common">Joro spider</name>
    <name type="synonym">Nephila clavata</name>
    <dbReference type="NCBI Taxonomy" id="2740835"/>
    <lineage>
        <taxon>Eukaryota</taxon>
        <taxon>Metazoa</taxon>
        <taxon>Ecdysozoa</taxon>
        <taxon>Arthropoda</taxon>
        <taxon>Chelicerata</taxon>
        <taxon>Arachnida</taxon>
        <taxon>Araneae</taxon>
        <taxon>Araneomorphae</taxon>
        <taxon>Entelegynae</taxon>
        <taxon>Araneoidea</taxon>
        <taxon>Nephilidae</taxon>
        <taxon>Trichonephila</taxon>
    </lineage>
</organism>
<evidence type="ECO:0000313" key="3">
    <source>
        <dbReference type="Proteomes" id="UP000887116"/>
    </source>
</evidence>
<dbReference type="AlphaFoldDB" id="A0A8X6HLH7"/>
<gene>
    <name evidence="2" type="ORF">TNCT_185461</name>
</gene>
<name>A0A8X6HLH7_TRICU</name>